<reference evidence="2" key="1">
    <citation type="submission" date="2019-04" db="EMBL/GenBank/DDBJ databases">
        <title>Moraxella osloensis CCUG 73412, isolated from corneal scrapings as causative agent of keratitis.</title>
        <authorList>
            <person name="Connolly G."/>
            <person name="Jaen-Luchoro D."/>
            <person name="Pinyeiro-Iglesias B."/>
            <person name="Curry A."/>
            <person name="Knowles S."/>
            <person name="Moore E.R.B."/>
        </authorList>
    </citation>
    <scope>NUCLEOTIDE SEQUENCE</scope>
    <source>
        <strain evidence="2">CCUG 73412</strain>
    </source>
</reference>
<dbReference type="AlphaFoldDB" id="A0AAW6TAS7"/>
<accession>A0AAW6TAS7</accession>
<proteinExistence type="predicted"/>
<comment type="caution">
    <text evidence="2">The sequence shown here is derived from an EMBL/GenBank/DDBJ whole genome shotgun (WGS) entry which is preliminary data.</text>
</comment>
<sequence>MTSIYSTNAQRYKDLIKQSLSKSLPKKDVEIPFYNIPNTHQTVFFNPALEVDPQTVDTAFYESLPLLTSDAVITAEGVKTQLIKRLAPGQVAALDWLTFTVHDTTFDNYNTKSSNDFERQTQLIKNVSDVLQSLTGFAVDHENKTGRNFYERSFMLEHNAGFVCIGGQNNTISITITGTGCTFGRLGWEGHLNAWLNMYAPSAKITRVDLAHDDFIGEYDIDFFDSQDNLGGFSCGKTRPNIEKRGNWKRPNKKGRSLYIGSPSSSKLTRIYEKGKQLGDSESPWVRSEVQFRSSGFAIDFDVLNNPSNYFLASYPCFGVFNPEALPQRFEVIEREQLITFEQALEITKRQFGRYIHFFRSVFGDDKATLDILTDIKDKTPPERINMLTIPQLPQHN</sequence>
<protein>
    <submittedName>
        <fullName evidence="2">Replication protein</fullName>
    </submittedName>
</protein>
<dbReference type="EMBL" id="SSCJ01000004">
    <property type="protein sequence ID" value="MDI4509762.1"/>
    <property type="molecule type" value="Genomic_DNA"/>
</dbReference>
<feature type="domain" description="Replication initiation protein-like C-terminal" evidence="1">
    <location>
        <begin position="203"/>
        <end position="310"/>
    </location>
</feature>
<organism evidence="2">
    <name type="scientific">Faucicola osloensis</name>
    <name type="common">Moraxella osloensis</name>
    <dbReference type="NCBI Taxonomy" id="34062"/>
    <lineage>
        <taxon>Bacteria</taxon>
        <taxon>Pseudomonadati</taxon>
        <taxon>Pseudomonadota</taxon>
        <taxon>Gammaproteobacteria</taxon>
        <taxon>Moraxellales</taxon>
        <taxon>Moraxellaceae</taxon>
        <taxon>Faucicola</taxon>
    </lineage>
</organism>
<evidence type="ECO:0000259" key="1">
    <source>
        <dbReference type="Pfam" id="PF02486"/>
    </source>
</evidence>
<name>A0AAW6TAS7_FAUOS</name>
<gene>
    <name evidence="2" type="ORF">E6P75_05990</name>
</gene>
<dbReference type="InterPro" id="IPR003491">
    <property type="entry name" value="REP-like_C"/>
</dbReference>
<dbReference type="Pfam" id="PF02486">
    <property type="entry name" value="Rep_trans"/>
    <property type="match status" value="1"/>
</dbReference>
<evidence type="ECO:0000313" key="2">
    <source>
        <dbReference type="EMBL" id="MDI4509762.1"/>
    </source>
</evidence>